<feature type="compositionally biased region" description="Basic residues" evidence="1">
    <location>
        <begin position="611"/>
        <end position="624"/>
    </location>
</feature>
<dbReference type="GO" id="GO:0035361">
    <property type="term" value="C:Cul8-RING ubiquitin ligase complex"/>
    <property type="evidence" value="ECO:0007669"/>
    <property type="project" value="TreeGrafter"/>
</dbReference>
<feature type="compositionally biased region" description="Basic and acidic residues" evidence="1">
    <location>
        <begin position="1"/>
        <end position="10"/>
    </location>
</feature>
<feature type="region of interest" description="Disordered" evidence="1">
    <location>
        <begin position="550"/>
        <end position="633"/>
    </location>
</feature>
<dbReference type="Proteomes" id="UP000566819">
    <property type="component" value="Unassembled WGS sequence"/>
</dbReference>
<feature type="region of interest" description="Disordered" evidence="1">
    <location>
        <begin position="1"/>
        <end position="40"/>
    </location>
</feature>
<protein>
    <submittedName>
        <fullName evidence="2">Uncharacterized protein</fullName>
    </submittedName>
</protein>
<dbReference type="InterPro" id="IPR019021">
    <property type="entry name" value="Mms22"/>
</dbReference>
<evidence type="ECO:0000313" key="2">
    <source>
        <dbReference type="EMBL" id="KAF4636729.1"/>
    </source>
</evidence>
<dbReference type="GO" id="GO:0005634">
    <property type="term" value="C:nucleus"/>
    <property type="evidence" value="ECO:0007669"/>
    <property type="project" value="InterPro"/>
</dbReference>
<feature type="compositionally biased region" description="Polar residues" evidence="1">
    <location>
        <begin position="368"/>
        <end position="381"/>
    </location>
</feature>
<dbReference type="EMBL" id="JAAMPI010000052">
    <property type="protein sequence ID" value="KAF4636729.1"/>
    <property type="molecule type" value="Genomic_DNA"/>
</dbReference>
<feature type="region of interest" description="Disordered" evidence="1">
    <location>
        <begin position="720"/>
        <end position="752"/>
    </location>
</feature>
<accession>A0A8H4RXF4</accession>
<feature type="compositionally biased region" description="Polar residues" evidence="1">
    <location>
        <begin position="312"/>
        <end position="332"/>
    </location>
</feature>
<dbReference type="OrthoDB" id="2386201at2759"/>
<feature type="compositionally biased region" description="Basic and acidic residues" evidence="1">
    <location>
        <begin position="410"/>
        <end position="425"/>
    </location>
</feature>
<keyword evidence="3" id="KW-1185">Reference proteome</keyword>
<feature type="compositionally biased region" description="Acidic residues" evidence="1">
    <location>
        <begin position="283"/>
        <end position="292"/>
    </location>
</feature>
<reference evidence="2 3" key="1">
    <citation type="submission" date="2020-03" db="EMBL/GenBank/DDBJ databases">
        <title>Draft Genome Sequence of Cudoniella acicularis.</title>
        <authorList>
            <person name="Buettner E."/>
            <person name="Kellner H."/>
        </authorList>
    </citation>
    <scope>NUCLEOTIDE SEQUENCE [LARGE SCALE GENOMIC DNA]</scope>
    <source>
        <strain evidence="2 3">DSM 108380</strain>
    </source>
</reference>
<feature type="compositionally biased region" description="Polar residues" evidence="1">
    <location>
        <begin position="83"/>
        <end position="94"/>
    </location>
</feature>
<evidence type="ECO:0000256" key="1">
    <source>
        <dbReference type="SAM" id="MobiDB-lite"/>
    </source>
</evidence>
<dbReference type="GO" id="GO:0000724">
    <property type="term" value="P:double-strand break repair via homologous recombination"/>
    <property type="evidence" value="ECO:0007669"/>
    <property type="project" value="TreeGrafter"/>
</dbReference>
<dbReference type="PANTHER" id="PTHR28122:SF1">
    <property type="entry name" value="E3 UBIQUITIN-PROTEIN LIGASE SUBSTRATE RECEPTOR MMS22"/>
    <property type="match status" value="1"/>
</dbReference>
<feature type="compositionally biased region" description="Polar residues" evidence="1">
    <location>
        <begin position="339"/>
        <end position="356"/>
    </location>
</feature>
<feature type="compositionally biased region" description="Polar residues" evidence="1">
    <location>
        <begin position="218"/>
        <end position="236"/>
    </location>
</feature>
<sequence>MANWKEKGEVPDSDDEDDLDLDIDAPALGTPSSNNRHDELRINDGHELLHGGDEEDIIPRDLESKLDGTLAVEIPIFRNIQNTTPEAKSPNHSIQHVDDFPQSSPCTPRVFKMPLGFLDSDDDAISTHSEHESQKLVKLSDDIGTATMGQVCENQKNPPAPKTFPSLQAEILPNQQPTNVYRRSFRQRNPIQLHPYMLEQEKYRQTLKARGIAPMRLVQSQDDTQPKSGESTSLDSESQDVPFETGESQLMDVDWDPPPSPAQKSPDGNREATFPNENPYTSDAEEFPDLDELLAMPQLAPRRIEPKRRFKTYSTKSQRPQLSKIQTQSSLSKGRKENNSILNTLASPPTTSSPFTANHHGGHKSFSRVASLSSKESTPSWLGQDEPDSQVYADLPTPSISATKTASRVIHIDSDSDTDSTDHDPGSPANSSSDESLQIRKVSKKIRGVLPASHLRLDQPKQWSKAPSRTQRDSVEASPPRPKIRRGVALPKVSAIGTSPSVTAYTQMPFLSDESDEGDNEVFQRGLIAEEEGSNELDGIFDQRQGFAEEDGSVDAMLPARKRKSKDSGVQSRKKSRIGFTSQKGGKIGGRQLRITEHLGRSQHSNDTRSKAPRKNRIGPRGVHRQAVSNVKGSAPRLSILDVTSPKGKNHEKLPRFIRIAARTARFKNGQGKQSPSKKFIKLASREDTFDAQSVLQDWRQGNIQPKSTENLRKASNISRPPFRQISGNVQTRLPSPLPMTRPHQSSEAKFSGMPRRLVVSKPQQRSMNDFVTTQNALSEHRYSSGEVVRPSKDQARIENRGQKLAPARPAQLEASELEHSHWNAASAFKSTKKTLDAIYRSARRRTEPRLNLQLGRFLSDEDAIRPSIELISAAGAPKDNPTNPVHKLVAHRTQRKNNLPLRVDVGAAKYRQPSEPLILESLSSSHLQNATNEENKLEGLGKFGTKYPIQFDVYPLHPGVYFHESTFIGSGRLSEALKGVEIQRDTSHPPITLKLNNKELQWGNWTEDVSSEIGQCFDWIIDQFLLSDSATPHSLSTDSTAAMSFIIEYVQHRLSFPESHSEETFLARMTEVLKDFLARLKVPDQDVQPKRAQLVQVLSFALVLLLQLLHLSRSRNDNRSYTLQLEDLLVAVARSCTRLLICEGLEDIRKLYDNLHYLSFRENGIKKDEFVVQSWVIIIHVLGAAKIAKGSFWDVVNLRLIGVEIKLINDARILEKLWYSMFTLLPLFEFDEFGILRIGRRHKNSFDNWWLPQQILKRIFELYRLNPRQHPGYNEYCKATLGRCHFLMTEWGWWNCSSIIGTIFDFFASQKLAHLRNEEVYASPSFLRELDTEPTLLIQPEDRCFHIFLKLVALAIKHMKHNMDTKSIRNLVARLLPNHDRQYLKEEDIHHRELASLRNHHDILCTLFWSAPVEQRPSLTLIQNLVIPDRSHNEACLINVRAWENLTRFVVTTSTAPSDYQLFTAWQNLFCSALSRQFLETESEVRCQAEALAKTKLEIVSETRVQEIIISNKASTMEMLRSMVKVMDHTVAAAASSSMAIQALNADMLHTICSLESGSKTTLSEELLKDSIDVISRYIDQIDLLQPTFPETSSSEDVDSQGSLDMNLNLDRVEMIYRLQSKVLPLLRGVLLNGLQPKLATLVSPALLSKIVLCWARLVCKVTESAMNLKDFLVAGQNAVFQRRQGSSRIQTCWLLFLKELVEHKALDDFKIPGFDIGSEWLVALTMPQSEAPQTVDMVNNFTTILQLKGYYLSIWPSIPSRGQEIDSSLLTSGAIANHTLLRVAIDIIRSILSSQANVNFVLGNLSLKDAQSYFSAMLQGVMESIRSFLENTNPGSDEHKAYVEFVQPIVSIIRSYAHDIQTLLPFFVRPSTYYWPEDNDPTLYAAGIISCSLRLAKSPGGASSELFHYLYSGWKKDLVRGRIEQHMNYVKKGMGRWEFTTFLLSQFMPAALHVGFHSPGGWALCATYLPLLSSRTVKALRKRDIKAKSTFACLINLLKIILNDVATRYSDSGNSSAEINLIHRRYITHVTCQFLLSIVLPLRQYAKPYPGEIAIVEEVVQPLLDYLSRLRSSSSNAYSEWPRFEVDNGEHVENFTSVLIQDQSDHWEVDNSRCVAIIMEIRGRERTTTEAKLGQLLGSQTLREMLGVASPYLERMTDDPAQRLRDTPLGRNASPLMQDVYF</sequence>
<proteinExistence type="predicted"/>
<feature type="region of interest" description="Disordered" evidence="1">
    <location>
        <begin position="450"/>
        <end position="488"/>
    </location>
</feature>
<gene>
    <name evidence="2" type="ORF">G7Y89_g1351</name>
</gene>
<feature type="region of interest" description="Disordered" evidence="1">
    <location>
        <begin position="83"/>
        <end position="105"/>
    </location>
</feature>
<feature type="compositionally biased region" description="Basic and acidic residues" evidence="1">
    <location>
        <begin position="594"/>
        <end position="610"/>
    </location>
</feature>
<dbReference type="GO" id="GO:0031297">
    <property type="term" value="P:replication fork processing"/>
    <property type="evidence" value="ECO:0007669"/>
    <property type="project" value="InterPro"/>
</dbReference>
<dbReference type="Pfam" id="PF09462">
    <property type="entry name" value="Mus7"/>
    <property type="match status" value="1"/>
</dbReference>
<evidence type="ECO:0000313" key="3">
    <source>
        <dbReference type="Proteomes" id="UP000566819"/>
    </source>
</evidence>
<feature type="compositionally biased region" description="Acidic residues" evidence="1">
    <location>
        <begin position="11"/>
        <end position="23"/>
    </location>
</feature>
<comment type="caution">
    <text evidence="2">The sequence shown here is derived from an EMBL/GenBank/DDBJ whole genome shotgun (WGS) entry which is preliminary data.</text>
</comment>
<name>A0A8H4RXF4_9HELO</name>
<feature type="region of interest" description="Disordered" evidence="1">
    <location>
        <begin position="215"/>
        <end position="438"/>
    </location>
</feature>
<dbReference type="PANTHER" id="PTHR28122">
    <property type="entry name" value="E3 UBIQUITIN-PROTEIN LIGASE SUBSTRATE RECEPTOR MMS22"/>
    <property type="match status" value="1"/>
</dbReference>
<organism evidence="2 3">
    <name type="scientific">Cudoniella acicularis</name>
    <dbReference type="NCBI Taxonomy" id="354080"/>
    <lineage>
        <taxon>Eukaryota</taxon>
        <taxon>Fungi</taxon>
        <taxon>Dikarya</taxon>
        <taxon>Ascomycota</taxon>
        <taxon>Pezizomycotina</taxon>
        <taxon>Leotiomycetes</taxon>
        <taxon>Helotiales</taxon>
        <taxon>Tricladiaceae</taxon>
        <taxon>Cudoniella</taxon>
    </lineage>
</organism>